<feature type="region of interest" description="Disordered" evidence="1">
    <location>
        <begin position="1"/>
        <end position="30"/>
    </location>
</feature>
<feature type="region of interest" description="Disordered" evidence="1">
    <location>
        <begin position="136"/>
        <end position="155"/>
    </location>
</feature>
<evidence type="ECO:0000313" key="2">
    <source>
        <dbReference type="EMBL" id="MXU96093.1"/>
    </source>
</evidence>
<accession>A0A6B0V1G8</accession>
<dbReference type="EMBL" id="GIFC01014010">
    <property type="protein sequence ID" value="MXU96093.1"/>
    <property type="molecule type" value="Transcribed_RNA"/>
</dbReference>
<protein>
    <submittedName>
        <fullName evidence="2">Uncharacterized protein</fullName>
    </submittedName>
</protein>
<feature type="region of interest" description="Disordered" evidence="1">
    <location>
        <begin position="176"/>
        <end position="204"/>
    </location>
</feature>
<reference evidence="2" key="1">
    <citation type="submission" date="2019-12" db="EMBL/GenBank/DDBJ databases">
        <title>An insight into the sialome of adult female Ixodes ricinus ticks feeding for 6 days.</title>
        <authorList>
            <person name="Perner J."/>
            <person name="Ribeiro J.M.C."/>
        </authorList>
    </citation>
    <scope>NUCLEOTIDE SEQUENCE</scope>
    <source>
        <strain evidence="2">Semi-engorged</strain>
        <tissue evidence="2">Salivary glands</tissue>
    </source>
</reference>
<evidence type="ECO:0000256" key="1">
    <source>
        <dbReference type="SAM" id="MobiDB-lite"/>
    </source>
</evidence>
<sequence length="204" mass="22101">MGGQTRLDSRPSMVPTLRDKKGSTRRNSAGVKKRIVAASELKSLAALQDWVQPIMKQLCWCAELREGAPDEILSKWTSLAGHVARIHNHANPIYPGYQHGDLGRRKWLPEVCLDHQPSASTQGVLGEAAALGGKAGLRSSWGNTQRGGDKASERSSGCVGCRGVCSTLERQLNKQGESMRCRPRGSTAVNQQAERRKCRMGGAA</sequence>
<name>A0A6B0V1G8_IXORI</name>
<proteinExistence type="predicted"/>
<organism evidence="2">
    <name type="scientific">Ixodes ricinus</name>
    <name type="common">Common tick</name>
    <name type="synonym">Acarus ricinus</name>
    <dbReference type="NCBI Taxonomy" id="34613"/>
    <lineage>
        <taxon>Eukaryota</taxon>
        <taxon>Metazoa</taxon>
        <taxon>Ecdysozoa</taxon>
        <taxon>Arthropoda</taxon>
        <taxon>Chelicerata</taxon>
        <taxon>Arachnida</taxon>
        <taxon>Acari</taxon>
        <taxon>Parasitiformes</taxon>
        <taxon>Ixodida</taxon>
        <taxon>Ixodoidea</taxon>
        <taxon>Ixodidae</taxon>
        <taxon>Ixodinae</taxon>
        <taxon>Ixodes</taxon>
    </lineage>
</organism>
<dbReference type="AlphaFoldDB" id="A0A6B0V1G8"/>